<evidence type="ECO:0000313" key="4">
    <source>
        <dbReference type="Proteomes" id="UP000024284"/>
    </source>
</evidence>
<keyword evidence="3" id="KW-0456">Lyase</keyword>
<sequence>MTYETIVFVEEGGIAHLQLARPDALNALNRPLLGEVIDALDRVRDGGNVRVLLLTGKGRGFSSGADLSSGGIPQEPGLLDAGQVLEDYYNPLIERMFALPVPIVAGVHGAVAGAACMLALAADITVAAQSAFFLQAFAKVGLVPDAGSLWLLPRLIGRARAQAMMMLAERIPAATALDWGMIYEVVDEDALYSRVNSIAHKLARGPTRAYAMIRQGVRLASEQTLSDALALERRLQKEAGETCDFQEGVAAFREKRPPNFTGA</sequence>
<dbReference type="SUPFAM" id="SSF52096">
    <property type="entry name" value="ClpP/crotonase"/>
    <property type="match status" value="1"/>
</dbReference>
<protein>
    <submittedName>
        <fullName evidence="3">Enoyl-CoA hydratase</fullName>
        <ecNumber evidence="3">4.2.1.17</ecNumber>
    </submittedName>
</protein>
<keyword evidence="4" id="KW-1185">Reference proteome</keyword>
<dbReference type="PANTHER" id="PTHR43459">
    <property type="entry name" value="ENOYL-COA HYDRATASE"/>
    <property type="match status" value="1"/>
</dbReference>
<dbReference type="eggNOG" id="COG1024">
    <property type="taxonomic scope" value="Bacteria"/>
</dbReference>
<dbReference type="AlphaFoldDB" id="A0A086PC09"/>
<comment type="caution">
    <text evidence="3">The sequence shown here is derived from an EMBL/GenBank/DDBJ whole genome shotgun (WGS) entry which is preliminary data.</text>
</comment>
<dbReference type="RefSeq" id="WP_037463716.1">
    <property type="nucleotide sequence ID" value="NZ_BCZD01000023.1"/>
</dbReference>
<name>A0A086PC09_SPHHM</name>
<dbReference type="Proteomes" id="UP000024284">
    <property type="component" value="Unassembled WGS sequence"/>
</dbReference>
<dbReference type="OrthoDB" id="9777711at2"/>
<evidence type="ECO:0000313" key="3">
    <source>
        <dbReference type="EMBL" id="KFG90927.1"/>
    </source>
</evidence>
<accession>A0A086PC09</accession>
<dbReference type="Gene3D" id="1.10.12.10">
    <property type="entry name" value="Lyase 2-enoyl-coa Hydratase, Chain A, domain 2"/>
    <property type="match status" value="1"/>
</dbReference>
<dbReference type="InterPro" id="IPR018376">
    <property type="entry name" value="Enoyl-CoA_hyd/isom_CS"/>
</dbReference>
<dbReference type="CDD" id="cd06558">
    <property type="entry name" value="crotonase-like"/>
    <property type="match status" value="1"/>
</dbReference>
<dbReference type="STRING" id="76947.GCA_002080435_04054"/>
<dbReference type="PROSITE" id="PS00166">
    <property type="entry name" value="ENOYL_COA_HYDRATASE"/>
    <property type="match status" value="1"/>
</dbReference>
<dbReference type="EC" id="4.2.1.17" evidence="3"/>
<dbReference type="Pfam" id="PF00378">
    <property type="entry name" value="ECH_1"/>
    <property type="match status" value="1"/>
</dbReference>
<dbReference type="InterPro" id="IPR001753">
    <property type="entry name" value="Enoyl-CoA_hydra/iso"/>
</dbReference>
<evidence type="ECO:0000256" key="1">
    <source>
        <dbReference type="ARBA" id="ARBA00005254"/>
    </source>
</evidence>
<gene>
    <name evidence="3" type="ORF">BV98_001294</name>
</gene>
<dbReference type="PANTHER" id="PTHR43459:SF1">
    <property type="entry name" value="EG:BACN32G11.4 PROTEIN"/>
    <property type="match status" value="1"/>
</dbReference>
<dbReference type="Gene3D" id="3.90.226.10">
    <property type="entry name" value="2-enoyl-CoA Hydratase, Chain A, domain 1"/>
    <property type="match status" value="1"/>
</dbReference>
<organism evidence="3 4">
    <name type="scientific">Sphingobium herbicidovorans (strain ATCC 700291 / DSM 11019 / CCUG 56400 / KCTC 2939 / LMG 18315 / NBRC 16415 / MH)</name>
    <name type="common">Sphingomonas herbicidovorans</name>
    <dbReference type="NCBI Taxonomy" id="1219045"/>
    <lineage>
        <taxon>Bacteria</taxon>
        <taxon>Pseudomonadati</taxon>
        <taxon>Pseudomonadota</taxon>
        <taxon>Alphaproteobacteria</taxon>
        <taxon>Sphingomonadales</taxon>
        <taxon>Sphingomonadaceae</taxon>
        <taxon>Sphingobium</taxon>
    </lineage>
</organism>
<proteinExistence type="inferred from homology"/>
<dbReference type="InterPro" id="IPR014748">
    <property type="entry name" value="Enoyl-CoA_hydra_C"/>
</dbReference>
<dbReference type="InterPro" id="IPR029045">
    <property type="entry name" value="ClpP/crotonase-like_dom_sf"/>
</dbReference>
<dbReference type="GO" id="GO:0004300">
    <property type="term" value="F:enoyl-CoA hydratase activity"/>
    <property type="evidence" value="ECO:0007669"/>
    <property type="project" value="UniProtKB-EC"/>
</dbReference>
<reference evidence="3" key="1">
    <citation type="submission" date="2014-08" db="EMBL/GenBank/DDBJ databases">
        <title>Draft genome sequences of Sphingobium herbicidovorans.</title>
        <authorList>
            <person name="Gan H.M."/>
            <person name="Gan H.Y."/>
            <person name="Savka M.A."/>
        </authorList>
    </citation>
    <scope>NUCLEOTIDE SEQUENCE [LARGE SCALE GENOMIC DNA]</scope>
    <source>
        <strain evidence="3">NBRC 16415</strain>
    </source>
</reference>
<dbReference type="PATRIC" id="fig|1219045.3.peg.1324"/>
<evidence type="ECO:0000256" key="2">
    <source>
        <dbReference type="RuleBase" id="RU003707"/>
    </source>
</evidence>
<dbReference type="EMBL" id="JFZA02000008">
    <property type="protein sequence ID" value="KFG90927.1"/>
    <property type="molecule type" value="Genomic_DNA"/>
</dbReference>
<comment type="similarity">
    <text evidence="1 2">Belongs to the enoyl-CoA hydratase/isomerase family.</text>
</comment>